<dbReference type="Pfam" id="PF04095">
    <property type="entry name" value="NAPRTase"/>
    <property type="match status" value="1"/>
</dbReference>
<keyword evidence="14" id="KW-1185">Reference proteome</keyword>
<dbReference type="InterPro" id="IPR006405">
    <property type="entry name" value="Nic_PRibTrfase_pncB"/>
</dbReference>
<feature type="domain" description="Nicotinate phosphoribosyltransferase N-terminal" evidence="11">
    <location>
        <begin position="11"/>
        <end position="134"/>
    </location>
</feature>
<gene>
    <name evidence="13" type="ORF">SAMN05192557_1684</name>
</gene>
<dbReference type="Pfam" id="PF17956">
    <property type="entry name" value="NAPRTase_C"/>
    <property type="match status" value="1"/>
</dbReference>
<dbReference type="EMBL" id="FOIT01000005">
    <property type="protein sequence ID" value="SEW11518.1"/>
    <property type="molecule type" value="Genomic_DNA"/>
</dbReference>
<dbReference type="NCBIfam" id="NF009131">
    <property type="entry name" value="PRK12484.1"/>
    <property type="match status" value="1"/>
</dbReference>
<dbReference type="CDD" id="cd01570">
    <property type="entry name" value="NAPRTase_A"/>
    <property type="match status" value="1"/>
</dbReference>
<dbReference type="PANTHER" id="PTHR11098:SF1">
    <property type="entry name" value="NICOTINATE PHOSPHORIBOSYLTRANSFERASE"/>
    <property type="match status" value="1"/>
</dbReference>
<dbReference type="PIRSF" id="PIRSF000484">
    <property type="entry name" value="NAPRT"/>
    <property type="match status" value="1"/>
</dbReference>
<name>A0A662Z4I5_9STAP</name>
<dbReference type="InterPro" id="IPR041619">
    <property type="entry name" value="NAPRTase_C"/>
</dbReference>
<reference evidence="13 14" key="1">
    <citation type="submission" date="2016-10" db="EMBL/GenBank/DDBJ databases">
        <authorList>
            <person name="Varghese N."/>
            <person name="Submissions S."/>
        </authorList>
    </citation>
    <scope>NUCLEOTIDE SEQUENCE [LARGE SCALE GENOMIC DNA]</scope>
    <source>
        <strain evidence="13 14">IBRC-M10081</strain>
    </source>
</reference>
<sequence length="487" mass="55569">MFQKNDDSLMLHTDLYQINMGKVYFEQGLENRKAVFDLYFRNMPFRNGYAVFAGLERIVEYLENFKFTESDLAYLKDQGYDDAYLNYLKNLKFSGNVRSVKEGEIVFNNMPLLQIEAPIIQAQLIETALLNIVNYQTLIATKANRIRQIVPNDTLMEFGTRRAHEMDAAIWGARASIIGGFDGTSNVRASKLFNVPASGTHAHSMIQAYGDDYTAFKAYAETHKNCVFLVDTFDSLKSGVPNAIKVAKEMGDKINFIGIRLDSGDIAYLSKQARKMLDAAGFEDAQIIVSNDLDEVTIMSLLQQGAKVDSWGIGTKLITAYDQPALGAVYKLSAIENEEGVLENRIKISGDPEKLTTPAKKNIYRIINKSTGMSEGDYITAFEETIDENEPLLMFHPVYTMKRKRVRNFEKVELLHDVYKDGQCVYEHESIEEMTARMNRGLDLLWEEYKRFLNPEKYPVDLSTKLWNIRQDLINKVNDEMDDEYDG</sequence>
<evidence type="ECO:0000256" key="2">
    <source>
        <dbReference type="ARBA" id="ARBA00010897"/>
    </source>
</evidence>
<dbReference type="NCBIfam" id="NF006694">
    <property type="entry name" value="PRK09243.1-1"/>
    <property type="match status" value="1"/>
</dbReference>
<dbReference type="NCBIfam" id="NF006695">
    <property type="entry name" value="PRK09243.1-2"/>
    <property type="match status" value="1"/>
</dbReference>
<dbReference type="SUPFAM" id="SSF54675">
    <property type="entry name" value="Nicotinate/Quinolinate PRTase N-terminal domain-like"/>
    <property type="match status" value="1"/>
</dbReference>
<dbReference type="Gene3D" id="3.20.20.70">
    <property type="entry name" value="Aldolase class I"/>
    <property type="match status" value="1"/>
</dbReference>
<dbReference type="InterPro" id="IPR007229">
    <property type="entry name" value="Nic_PRibTrfase-Fam"/>
</dbReference>
<keyword evidence="5 9" id="KW-0436">Ligase</keyword>
<dbReference type="RefSeq" id="WP_091475747.1">
    <property type="nucleotide sequence ID" value="NZ_FOIT01000005.1"/>
</dbReference>
<comment type="PTM">
    <text evidence="9">Transiently phosphorylated on a His residue during the reaction cycle. Phosphorylation strongly increases the affinity for substrates and increases the rate of nicotinate D-ribonucleotide production. Dephosphorylation regenerates the low-affinity form of the enzyme, leading to product release.</text>
</comment>
<comment type="pathway">
    <text evidence="1 9">Cofactor biosynthesis; NAD(+) biosynthesis; nicotinate D-ribonucleotide from nicotinate: step 1/1.</text>
</comment>
<dbReference type="PANTHER" id="PTHR11098">
    <property type="entry name" value="NICOTINATE PHOSPHORIBOSYLTRANSFERASE"/>
    <property type="match status" value="1"/>
</dbReference>
<comment type="function">
    <text evidence="9">Catalyzes the first step in the biosynthesis of NAD from nicotinic acid, the ATP-dependent synthesis of beta-nicotinate D-ribonucleotide from nicotinate and 5-phospho-D-ribose 1-phosphate.</text>
</comment>
<feature type="domain" description="Nicotinate/nicotinamide phosphoribosyltransferase" evidence="10">
    <location>
        <begin position="155"/>
        <end position="338"/>
    </location>
</feature>
<keyword evidence="4" id="KW-0597">Phosphoprotein</keyword>
<evidence type="ECO:0000259" key="11">
    <source>
        <dbReference type="Pfam" id="PF17767"/>
    </source>
</evidence>
<dbReference type="UniPathway" id="UPA00253">
    <property type="reaction ID" value="UER00457"/>
</dbReference>
<dbReference type="InterPro" id="IPR041525">
    <property type="entry name" value="N/Namide_PRibTrfase"/>
</dbReference>
<evidence type="ECO:0000256" key="5">
    <source>
        <dbReference type="ARBA" id="ARBA00022598"/>
    </source>
</evidence>
<dbReference type="InterPro" id="IPR036068">
    <property type="entry name" value="Nicotinate_pribotase-like_C"/>
</dbReference>
<comment type="similarity">
    <text evidence="2 9">Belongs to the NAPRTase family.</text>
</comment>
<dbReference type="InterPro" id="IPR040727">
    <property type="entry name" value="NAPRTase_N"/>
</dbReference>
<evidence type="ECO:0000259" key="12">
    <source>
        <dbReference type="Pfam" id="PF17956"/>
    </source>
</evidence>
<dbReference type="AlphaFoldDB" id="A0A662Z4I5"/>
<evidence type="ECO:0000256" key="4">
    <source>
        <dbReference type="ARBA" id="ARBA00022553"/>
    </source>
</evidence>
<dbReference type="Gene3D" id="3.20.140.10">
    <property type="entry name" value="nicotinate phosphoribosyltransferase"/>
    <property type="match status" value="1"/>
</dbReference>
<evidence type="ECO:0000256" key="1">
    <source>
        <dbReference type="ARBA" id="ARBA00004952"/>
    </source>
</evidence>
<organism evidence="13 14">
    <name type="scientific">Aliicoccus persicus</name>
    <dbReference type="NCBI Taxonomy" id="930138"/>
    <lineage>
        <taxon>Bacteria</taxon>
        <taxon>Bacillati</taxon>
        <taxon>Bacillota</taxon>
        <taxon>Bacilli</taxon>
        <taxon>Bacillales</taxon>
        <taxon>Staphylococcaceae</taxon>
        <taxon>Aliicoccus</taxon>
    </lineage>
</organism>
<evidence type="ECO:0000256" key="6">
    <source>
        <dbReference type="ARBA" id="ARBA00022642"/>
    </source>
</evidence>
<protein>
    <recommendedName>
        <fullName evidence="3 9">Nicotinate phosphoribosyltransferase</fullName>
        <ecNumber evidence="3 9">6.3.4.21</ecNumber>
    </recommendedName>
</protein>
<evidence type="ECO:0000256" key="9">
    <source>
        <dbReference type="RuleBase" id="RU365100"/>
    </source>
</evidence>
<dbReference type="GO" id="GO:0047280">
    <property type="term" value="F:nicotinamide phosphoribosyltransferase activity"/>
    <property type="evidence" value="ECO:0007669"/>
    <property type="project" value="UniProtKB-ARBA"/>
</dbReference>
<dbReference type="EC" id="6.3.4.21" evidence="3 9"/>
<dbReference type="NCBIfam" id="NF006697">
    <property type="entry name" value="PRK09243.1-4"/>
    <property type="match status" value="1"/>
</dbReference>
<feature type="domain" description="Nicotinate phosphoribosyltransferase C-terminal" evidence="12">
    <location>
        <begin position="360"/>
        <end position="469"/>
    </location>
</feature>
<evidence type="ECO:0000256" key="7">
    <source>
        <dbReference type="ARBA" id="ARBA00022679"/>
    </source>
</evidence>
<dbReference type="NCBIfam" id="TIGR01513">
    <property type="entry name" value="NAPRTase_put"/>
    <property type="match status" value="1"/>
</dbReference>
<dbReference type="SUPFAM" id="SSF51690">
    <property type="entry name" value="Nicotinate/Quinolinate PRTase C-terminal domain-like"/>
    <property type="match status" value="1"/>
</dbReference>
<evidence type="ECO:0000313" key="13">
    <source>
        <dbReference type="EMBL" id="SEW11518.1"/>
    </source>
</evidence>
<dbReference type="GO" id="GO:0004516">
    <property type="term" value="F:nicotinate phosphoribosyltransferase activity"/>
    <property type="evidence" value="ECO:0007669"/>
    <property type="project" value="UniProtKB-UniRule"/>
</dbReference>
<keyword evidence="6 9" id="KW-0662">Pyridine nucleotide biosynthesis</keyword>
<evidence type="ECO:0000256" key="3">
    <source>
        <dbReference type="ARBA" id="ARBA00013236"/>
    </source>
</evidence>
<keyword evidence="13" id="KW-0328">Glycosyltransferase</keyword>
<dbReference type="OrthoDB" id="9770610at2"/>
<dbReference type="GO" id="GO:0034355">
    <property type="term" value="P:NAD+ biosynthetic process via the salvage pathway"/>
    <property type="evidence" value="ECO:0007669"/>
    <property type="project" value="UniProtKB-ARBA"/>
</dbReference>
<keyword evidence="7 9" id="KW-0808">Transferase</keyword>
<evidence type="ECO:0000313" key="14">
    <source>
        <dbReference type="Proteomes" id="UP000243605"/>
    </source>
</evidence>
<dbReference type="FunFam" id="3.20.20.70:FF:000076">
    <property type="entry name" value="Nicotinate phosphoribosyltransferase"/>
    <property type="match status" value="1"/>
</dbReference>
<accession>A0A662Z4I5</accession>
<evidence type="ECO:0000256" key="8">
    <source>
        <dbReference type="ARBA" id="ARBA00048668"/>
    </source>
</evidence>
<dbReference type="InterPro" id="IPR013785">
    <property type="entry name" value="Aldolase_TIM"/>
</dbReference>
<comment type="catalytic activity">
    <reaction evidence="8 9">
        <text>5-phospho-alpha-D-ribose 1-diphosphate + nicotinate + ATP + H2O = nicotinate beta-D-ribonucleotide + ADP + phosphate + diphosphate</text>
        <dbReference type="Rhea" id="RHEA:36163"/>
        <dbReference type="ChEBI" id="CHEBI:15377"/>
        <dbReference type="ChEBI" id="CHEBI:30616"/>
        <dbReference type="ChEBI" id="CHEBI:32544"/>
        <dbReference type="ChEBI" id="CHEBI:33019"/>
        <dbReference type="ChEBI" id="CHEBI:43474"/>
        <dbReference type="ChEBI" id="CHEBI:57502"/>
        <dbReference type="ChEBI" id="CHEBI:58017"/>
        <dbReference type="ChEBI" id="CHEBI:456216"/>
        <dbReference type="EC" id="6.3.4.21"/>
    </reaction>
</comment>
<dbReference type="Pfam" id="PF17767">
    <property type="entry name" value="NAPRTase_N"/>
    <property type="match status" value="1"/>
</dbReference>
<dbReference type="GO" id="GO:0005829">
    <property type="term" value="C:cytosol"/>
    <property type="evidence" value="ECO:0007669"/>
    <property type="project" value="TreeGrafter"/>
</dbReference>
<evidence type="ECO:0000259" key="10">
    <source>
        <dbReference type="Pfam" id="PF04095"/>
    </source>
</evidence>
<proteinExistence type="inferred from homology"/>
<dbReference type="Proteomes" id="UP000243605">
    <property type="component" value="Unassembled WGS sequence"/>
</dbReference>